<evidence type="ECO:0000256" key="1">
    <source>
        <dbReference type="SAM" id="Phobius"/>
    </source>
</evidence>
<evidence type="ECO:0000313" key="2">
    <source>
        <dbReference type="EMBL" id="PYE14049.1"/>
    </source>
</evidence>
<dbReference type="Proteomes" id="UP000247591">
    <property type="component" value="Unassembled WGS sequence"/>
</dbReference>
<dbReference type="EMBL" id="QJSP01000014">
    <property type="protein sequence ID" value="PYE14049.1"/>
    <property type="molecule type" value="Genomic_DNA"/>
</dbReference>
<keyword evidence="1" id="KW-0812">Transmembrane</keyword>
<feature type="transmembrane region" description="Helical" evidence="1">
    <location>
        <begin position="72"/>
        <end position="92"/>
    </location>
</feature>
<protein>
    <recommendedName>
        <fullName evidence="4">SMODS and SLOG-associating 2TM effector domain-containing protein</fullName>
    </recommendedName>
</protein>
<sequence length="136" mass="15542">MPQYADRILLYRYQRAVNLRADLKAAVREFRLVRLAHIIATSAIVLGVSVTMTFVFYLIIEGGSPGTTTSPLYLSAPIAISFISVVYSARLARTSREQEMKVDEYRRLIAENDELTKLVLKRSPYWTNDELFGHEL</sequence>
<keyword evidence="1" id="KW-0472">Membrane</keyword>
<keyword evidence="1" id="KW-1133">Transmembrane helix</keyword>
<feature type="transmembrane region" description="Helical" evidence="1">
    <location>
        <begin position="38"/>
        <end position="60"/>
    </location>
</feature>
<comment type="caution">
    <text evidence="2">The sequence shown here is derived from an EMBL/GenBank/DDBJ whole genome shotgun (WGS) entry which is preliminary data.</text>
</comment>
<reference evidence="2 3" key="1">
    <citation type="submission" date="2018-06" db="EMBL/GenBank/DDBJ databases">
        <title>Genomic Encyclopedia of Type Strains, Phase IV (KMG-IV): sequencing the most valuable type-strain genomes for metagenomic binning, comparative biology and taxonomic classification.</title>
        <authorList>
            <person name="Goeker M."/>
        </authorList>
    </citation>
    <scope>NUCLEOTIDE SEQUENCE [LARGE SCALE GENOMIC DNA]</scope>
    <source>
        <strain evidence="2 3">DSM 45521</strain>
    </source>
</reference>
<evidence type="ECO:0008006" key="4">
    <source>
        <dbReference type="Google" id="ProtNLM"/>
    </source>
</evidence>
<keyword evidence="3" id="KW-1185">Reference proteome</keyword>
<evidence type="ECO:0000313" key="3">
    <source>
        <dbReference type="Proteomes" id="UP000247591"/>
    </source>
</evidence>
<accession>A0A318RF69</accession>
<gene>
    <name evidence="2" type="ORF">DFR67_114148</name>
</gene>
<proteinExistence type="predicted"/>
<dbReference type="AlphaFoldDB" id="A0A318RF69"/>
<organism evidence="2 3">
    <name type="scientific">Williamsia limnetica</name>
    <dbReference type="NCBI Taxonomy" id="882452"/>
    <lineage>
        <taxon>Bacteria</taxon>
        <taxon>Bacillati</taxon>
        <taxon>Actinomycetota</taxon>
        <taxon>Actinomycetes</taxon>
        <taxon>Mycobacteriales</taxon>
        <taxon>Nocardiaceae</taxon>
        <taxon>Williamsia</taxon>
    </lineage>
</organism>
<name>A0A318RF69_WILLI</name>